<evidence type="ECO:0000313" key="3">
    <source>
        <dbReference type="EMBL" id="QLH80282.1"/>
    </source>
</evidence>
<keyword evidence="4" id="KW-1185">Reference proteome</keyword>
<dbReference type="InterPro" id="IPR055706">
    <property type="entry name" value="Slg1/2_DUF7282"/>
</dbReference>
<evidence type="ECO:0000259" key="2">
    <source>
        <dbReference type="Pfam" id="PF23951"/>
    </source>
</evidence>
<gene>
    <name evidence="3" type="ORF">HZS54_00980</name>
</gene>
<feature type="region of interest" description="Disordered" evidence="1">
    <location>
        <begin position="33"/>
        <end position="54"/>
    </location>
</feature>
<dbReference type="KEGG" id="hpel:HZS54_00980"/>
<evidence type="ECO:0000313" key="4">
    <source>
        <dbReference type="Proteomes" id="UP000509346"/>
    </source>
</evidence>
<accession>A0A7D5P8U9</accession>
<dbReference type="GeneID" id="56081119"/>
<dbReference type="RefSeq" id="WP_179920113.1">
    <property type="nucleotide sequence ID" value="NZ_CP058909.1"/>
</dbReference>
<feature type="domain" description="DUF7282" evidence="2">
    <location>
        <begin position="347"/>
        <end position="449"/>
    </location>
</feature>
<organism evidence="3 4">
    <name type="scientific">Halosimplex pelagicum</name>
    <dbReference type="NCBI Taxonomy" id="869886"/>
    <lineage>
        <taxon>Archaea</taxon>
        <taxon>Methanobacteriati</taxon>
        <taxon>Methanobacteriota</taxon>
        <taxon>Stenosarchaea group</taxon>
        <taxon>Halobacteria</taxon>
        <taxon>Halobacteriales</taxon>
        <taxon>Haloarculaceae</taxon>
        <taxon>Halosimplex</taxon>
    </lineage>
</organism>
<protein>
    <recommendedName>
        <fullName evidence="2">DUF7282 domain-containing protein</fullName>
    </recommendedName>
</protein>
<dbReference type="EMBL" id="CP058909">
    <property type="protein sequence ID" value="QLH80282.1"/>
    <property type="molecule type" value="Genomic_DNA"/>
</dbReference>
<proteinExistence type="predicted"/>
<sequence length="548" mass="55760">MTILPSRGAVATAVTVALVAAALAVGSAAALDAGGPAGETDRSSGDAVATQPVPNGTNATVMVAPRGSVDRLASVAAIERGREAGWVTPSPVLAAGDTLVLRLTVPGIADRVANATGDTADARFRTVLADENVSVRFVQRHVGPHRDRAIFYLNGSRGQAVAADPANDTYYVAADLAAVPNSDGEPGIDEYLRSRGEFVPRLVVDGEHRLNPGDLDEANRAGGFALSDREAELFDADVEDLLAPGFAAASNQTVAGATTLAPGSTVTVSVTDAVGIETPRNATARVTGRTADRDDYDPPGFVFETALNLSGVDPGTEISLAVASDGTVLNDRYERDRYRAPVDSPRASLELANDPFANGTVRVANATLPDGGFVAVERTSDGTVVGSSDYLDAGTHEGLRVTVSEGASTDDSDLRVYLAHDSDGDGNYFRSADRSYADAMRAVGATVSRAAASTATATATPTVTPTPTATSTDVGTVVESPTPTSAAPTETPTVTATADPPTATDRGATDAPATTTSGDGPGFGPGTALVASVLSALPGVVRARRNGE</sequence>
<dbReference type="Pfam" id="PF23951">
    <property type="entry name" value="DUF7282"/>
    <property type="match status" value="1"/>
</dbReference>
<dbReference type="OrthoDB" id="239724at2157"/>
<feature type="compositionally biased region" description="Low complexity" evidence="1">
    <location>
        <begin position="481"/>
        <end position="516"/>
    </location>
</feature>
<reference evidence="3 4" key="1">
    <citation type="submission" date="2020-07" db="EMBL/GenBank/DDBJ databases">
        <title>Halosimplex litoreum sp. nov. and Halosimplex rubrum sp. nov., isolated from different salt environments.</title>
        <authorList>
            <person name="Cui H."/>
        </authorList>
    </citation>
    <scope>NUCLEOTIDE SEQUENCE [LARGE SCALE GENOMIC DNA]</scope>
    <source>
        <strain evidence="3 4">R2</strain>
    </source>
</reference>
<dbReference type="Proteomes" id="UP000509346">
    <property type="component" value="Chromosome"/>
</dbReference>
<name>A0A7D5P8U9_9EURY</name>
<feature type="region of interest" description="Disordered" evidence="1">
    <location>
        <begin position="452"/>
        <end position="526"/>
    </location>
</feature>
<feature type="compositionally biased region" description="Low complexity" evidence="1">
    <location>
        <begin position="452"/>
        <end position="472"/>
    </location>
</feature>
<evidence type="ECO:0000256" key="1">
    <source>
        <dbReference type="SAM" id="MobiDB-lite"/>
    </source>
</evidence>
<dbReference type="AlphaFoldDB" id="A0A7D5P8U9"/>